<organism evidence="1 2">
    <name type="scientific">Armillaria gallica</name>
    <name type="common">Bulbous honey fungus</name>
    <name type="synonym">Armillaria bulbosa</name>
    <dbReference type="NCBI Taxonomy" id="47427"/>
    <lineage>
        <taxon>Eukaryota</taxon>
        <taxon>Fungi</taxon>
        <taxon>Dikarya</taxon>
        <taxon>Basidiomycota</taxon>
        <taxon>Agaricomycotina</taxon>
        <taxon>Agaricomycetes</taxon>
        <taxon>Agaricomycetidae</taxon>
        <taxon>Agaricales</taxon>
        <taxon>Marasmiineae</taxon>
        <taxon>Physalacriaceae</taxon>
        <taxon>Armillaria</taxon>
    </lineage>
</organism>
<evidence type="ECO:0000313" key="2">
    <source>
        <dbReference type="Proteomes" id="UP000217790"/>
    </source>
</evidence>
<protein>
    <submittedName>
        <fullName evidence="1">Uncharacterized protein</fullName>
    </submittedName>
</protein>
<name>A0A2H3E289_ARMGA</name>
<proteinExistence type="predicted"/>
<evidence type="ECO:0000313" key="1">
    <source>
        <dbReference type="EMBL" id="PBL01576.1"/>
    </source>
</evidence>
<reference evidence="2" key="1">
    <citation type="journal article" date="2017" name="Nat. Ecol. Evol.">
        <title>Genome expansion and lineage-specific genetic innovations in the forest pathogenic fungi Armillaria.</title>
        <authorList>
            <person name="Sipos G."/>
            <person name="Prasanna A.N."/>
            <person name="Walter M.C."/>
            <person name="O'Connor E."/>
            <person name="Balint B."/>
            <person name="Krizsan K."/>
            <person name="Kiss B."/>
            <person name="Hess J."/>
            <person name="Varga T."/>
            <person name="Slot J."/>
            <person name="Riley R."/>
            <person name="Boka B."/>
            <person name="Rigling D."/>
            <person name="Barry K."/>
            <person name="Lee J."/>
            <person name="Mihaltcheva S."/>
            <person name="LaButti K."/>
            <person name="Lipzen A."/>
            <person name="Waldron R."/>
            <person name="Moloney N.M."/>
            <person name="Sperisen C."/>
            <person name="Kredics L."/>
            <person name="Vagvoelgyi C."/>
            <person name="Patrignani A."/>
            <person name="Fitzpatrick D."/>
            <person name="Nagy I."/>
            <person name="Doyle S."/>
            <person name="Anderson J.B."/>
            <person name="Grigoriev I.V."/>
            <person name="Gueldener U."/>
            <person name="Muensterkoetter M."/>
            <person name="Nagy L.G."/>
        </authorList>
    </citation>
    <scope>NUCLEOTIDE SEQUENCE [LARGE SCALE GENOMIC DNA]</scope>
    <source>
        <strain evidence="2">Ar21-2</strain>
    </source>
</reference>
<keyword evidence="2" id="KW-1185">Reference proteome</keyword>
<dbReference type="InParanoid" id="A0A2H3E289"/>
<dbReference type="Proteomes" id="UP000217790">
    <property type="component" value="Unassembled WGS sequence"/>
</dbReference>
<dbReference type="EMBL" id="KZ293645">
    <property type="protein sequence ID" value="PBL01576.1"/>
    <property type="molecule type" value="Genomic_DNA"/>
</dbReference>
<dbReference type="OrthoDB" id="10302650at2759"/>
<sequence length="225" mass="25779">MHRRASRYRGILPFIARPYCRSRFTMSPSKLCNPPVEYPKSCLNISGRYPCSHHHCHDILRALMDDSTVRVIVQSMDRSGRVCQPLRIPWSLAQEVQFSAGHATSHREMRLTVSSLYSWYDDDVFNSARLVTSQSFQYNSCPVVSRSMCNMVDWVWLSLDQVHARDNSPGELMIAQSYIVCVVHTELHGEIAREWYIARYNKKAGAIPVYPCRMPTHTGDGQGLP</sequence>
<accession>A0A2H3E289</accession>
<dbReference type="AlphaFoldDB" id="A0A2H3E289"/>
<gene>
    <name evidence="1" type="ORF">ARMGADRAFT_220732</name>
</gene>